<accession>A0A1N7SU69</accession>
<dbReference type="EMBL" id="CYGY02000096">
    <property type="protein sequence ID" value="SIT50858.1"/>
    <property type="molecule type" value="Genomic_DNA"/>
</dbReference>
<keyword evidence="2" id="KW-1185">Reference proteome</keyword>
<dbReference type="AlphaFoldDB" id="A0A1N7SU69"/>
<comment type="caution">
    <text evidence="1">The sequence shown here is derived from an EMBL/GenBank/DDBJ whole genome shotgun (WGS) entry which is preliminary data.</text>
</comment>
<proteinExistence type="predicted"/>
<protein>
    <submittedName>
        <fullName evidence="1">Uncharacterized protein</fullName>
    </submittedName>
</protein>
<sequence>MPDYLVVGEPVSLVRTGDWLKIAHLVELARLWVNANRGLCDWQEHAAIARAWQPPSHPMSWQRSVSRQKNAGATVHGWMAPRLPAASRLRDSHLRILNAPALDSDQLANPVACLPRFAKVRWVNTG</sequence>
<organism evidence="1 2">
    <name type="scientific">Paraburkholderia piptadeniae</name>
    <dbReference type="NCBI Taxonomy" id="1701573"/>
    <lineage>
        <taxon>Bacteria</taxon>
        <taxon>Pseudomonadati</taxon>
        <taxon>Pseudomonadota</taxon>
        <taxon>Betaproteobacteria</taxon>
        <taxon>Burkholderiales</taxon>
        <taxon>Burkholderiaceae</taxon>
        <taxon>Paraburkholderia</taxon>
    </lineage>
</organism>
<gene>
    <name evidence="1" type="ORF">BN2476_960009</name>
</gene>
<reference evidence="1" key="1">
    <citation type="submission" date="2016-12" db="EMBL/GenBank/DDBJ databases">
        <authorList>
            <person name="Moulin L."/>
        </authorList>
    </citation>
    <scope>NUCLEOTIDE SEQUENCE [LARGE SCALE GENOMIC DNA]</scope>
    <source>
        <strain evidence="1">STM 7183</strain>
    </source>
</reference>
<evidence type="ECO:0000313" key="2">
    <source>
        <dbReference type="Proteomes" id="UP000195569"/>
    </source>
</evidence>
<name>A0A1N7SU69_9BURK</name>
<dbReference type="Proteomes" id="UP000195569">
    <property type="component" value="Unassembled WGS sequence"/>
</dbReference>
<evidence type="ECO:0000313" key="1">
    <source>
        <dbReference type="EMBL" id="SIT50858.1"/>
    </source>
</evidence>